<name>A0A662ZJ81_9GAMM</name>
<keyword evidence="2" id="KW-1185">Reference proteome</keyword>
<dbReference type="RefSeq" id="WP_093142393.1">
    <property type="nucleotide sequence ID" value="NZ_FOXF01000025.1"/>
</dbReference>
<proteinExistence type="predicted"/>
<dbReference type="EMBL" id="FOXF01000025">
    <property type="protein sequence ID" value="SFP45795.1"/>
    <property type="molecule type" value="Genomic_DNA"/>
</dbReference>
<sequence>MASADTLCKKLLGVKSAVVTGHDFYQDSDGLNHLRIHARPSKRKHKKTRDDIGIYLVFEKIVTLQGFLDKFI</sequence>
<reference evidence="1 2" key="1">
    <citation type="submission" date="2016-10" db="EMBL/GenBank/DDBJ databases">
        <authorList>
            <person name="Varghese N."/>
            <person name="Submissions S."/>
        </authorList>
    </citation>
    <scope>NUCLEOTIDE SEQUENCE [LARGE SCALE GENOMIC DNA]</scope>
    <source>
        <strain evidence="1 2">DSM 1361</strain>
    </source>
</reference>
<evidence type="ECO:0000313" key="1">
    <source>
        <dbReference type="EMBL" id="SFP45795.1"/>
    </source>
</evidence>
<gene>
    <name evidence="1" type="ORF">SAMN02910344_01443</name>
</gene>
<dbReference type="AlphaFoldDB" id="A0A662ZJ81"/>
<dbReference type="Proteomes" id="UP000243745">
    <property type="component" value="Unassembled WGS sequence"/>
</dbReference>
<organism evidence="1 2">
    <name type="scientific">Ruminobacter amylophilus</name>
    <dbReference type="NCBI Taxonomy" id="867"/>
    <lineage>
        <taxon>Bacteria</taxon>
        <taxon>Pseudomonadati</taxon>
        <taxon>Pseudomonadota</taxon>
        <taxon>Gammaproteobacteria</taxon>
        <taxon>Aeromonadales</taxon>
        <taxon>Succinivibrionaceae</taxon>
        <taxon>Ruminobacter</taxon>
    </lineage>
</organism>
<evidence type="ECO:0000313" key="2">
    <source>
        <dbReference type="Proteomes" id="UP000243745"/>
    </source>
</evidence>
<accession>A0A662ZJ81</accession>
<protein>
    <submittedName>
        <fullName evidence="1">Uncharacterized protein</fullName>
    </submittedName>
</protein>